<organism evidence="1 2">
    <name type="scientific">Acinetobacter stercoris</name>
    <dbReference type="NCBI Taxonomy" id="2126983"/>
    <lineage>
        <taxon>Bacteria</taxon>
        <taxon>Pseudomonadati</taxon>
        <taxon>Pseudomonadota</taxon>
        <taxon>Gammaproteobacteria</taxon>
        <taxon>Moraxellales</taxon>
        <taxon>Moraxellaceae</taxon>
        <taxon>Acinetobacter</taxon>
    </lineage>
</organism>
<dbReference type="AlphaFoldDB" id="A0A2U3N2Z0"/>
<proteinExistence type="predicted"/>
<accession>A0A2U3N2Z0</accession>
<gene>
    <name evidence="1" type="ORF">KPC_3200</name>
</gene>
<name>A0A2U3N2Z0_9GAMM</name>
<keyword evidence="2" id="KW-1185">Reference proteome</keyword>
<sequence length="122" mass="14271">MDLKINHRERISYGKGKRAIYLTAYAIAIMQYALNQNYPHLGFLIIDSPLVTHKDPKNKKDESEDAYIQQSVADKFYIWLSKNQHKGQIIVIENDIPPKDIHNKINYIEFSGTTDYGRYGFY</sequence>
<evidence type="ECO:0000313" key="1">
    <source>
        <dbReference type="EMBL" id="SPL72022.1"/>
    </source>
</evidence>
<evidence type="ECO:0000313" key="2">
    <source>
        <dbReference type="Proteomes" id="UP000245974"/>
    </source>
</evidence>
<dbReference type="Proteomes" id="UP000245974">
    <property type="component" value="Unassembled WGS sequence"/>
</dbReference>
<reference evidence="2" key="1">
    <citation type="submission" date="2018-03" db="EMBL/GenBank/DDBJ databases">
        <authorList>
            <person name="Blom J."/>
        </authorList>
    </citation>
    <scope>NUCLEOTIDE SEQUENCE [LARGE SCALE GENOMIC DNA]</scope>
    <source>
        <strain evidence="2">KPC-SM-21</strain>
    </source>
</reference>
<protein>
    <submittedName>
        <fullName evidence="1">Uncharacterized protein</fullName>
    </submittedName>
</protein>
<dbReference type="InParanoid" id="A0A2U3N2Z0"/>
<dbReference type="EMBL" id="OOGT01000204">
    <property type="protein sequence ID" value="SPL72022.1"/>
    <property type="molecule type" value="Genomic_DNA"/>
</dbReference>